<name>A0A2T1DN73_9CYAN</name>
<feature type="domain" description="PIN" evidence="1">
    <location>
        <begin position="8"/>
        <end position="115"/>
    </location>
</feature>
<dbReference type="STRING" id="1920490.GCA_001895925_00608"/>
<dbReference type="EMBL" id="PVWG01000001">
    <property type="protein sequence ID" value="PSB21905.1"/>
    <property type="molecule type" value="Genomic_DNA"/>
</dbReference>
<dbReference type="AlphaFoldDB" id="A0A2T1DN73"/>
<dbReference type="InterPro" id="IPR002716">
    <property type="entry name" value="PIN_dom"/>
</dbReference>
<dbReference type="InterPro" id="IPR029060">
    <property type="entry name" value="PIN-like_dom_sf"/>
</dbReference>
<reference evidence="2 3" key="2">
    <citation type="submission" date="2018-03" db="EMBL/GenBank/DDBJ databases">
        <title>The ancient ancestry and fast evolution of plastids.</title>
        <authorList>
            <person name="Moore K.R."/>
            <person name="Magnabosco C."/>
            <person name="Momper L."/>
            <person name="Gold D.A."/>
            <person name="Bosak T."/>
            <person name="Fournier G.P."/>
        </authorList>
    </citation>
    <scope>NUCLEOTIDE SEQUENCE [LARGE SCALE GENOMIC DNA]</scope>
    <source>
        <strain evidence="2 3">ULC007</strain>
    </source>
</reference>
<dbReference type="SUPFAM" id="SSF88723">
    <property type="entry name" value="PIN domain-like"/>
    <property type="match status" value="1"/>
</dbReference>
<dbReference type="RefSeq" id="WP_083582583.1">
    <property type="nucleotide sequence ID" value="NZ_MPPI01000001.1"/>
</dbReference>
<reference evidence="2 3" key="1">
    <citation type="submission" date="2018-02" db="EMBL/GenBank/DDBJ databases">
        <authorList>
            <person name="Cohen D.B."/>
            <person name="Kent A.D."/>
        </authorList>
    </citation>
    <scope>NUCLEOTIDE SEQUENCE [LARGE SCALE GENOMIC DNA]</scope>
    <source>
        <strain evidence="2 3">ULC007</strain>
    </source>
</reference>
<gene>
    <name evidence="2" type="ORF">C7B65_00310</name>
</gene>
<dbReference type="OrthoDB" id="9799824at2"/>
<evidence type="ECO:0000259" key="1">
    <source>
        <dbReference type="Pfam" id="PF01850"/>
    </source>
</evidence>
<dbReference type="Proteomes" id="UP000238634">
    <property type="component" value="Unassembled WGS sequence"/>
</dbReference>
<organism evidence="2 3">
    <name type="scientific">Phormidesmis priestleyi ULC007</name>
    <dbReference type="NCBI Taxonomy" id="1920490"/>
    <lineage>
        <taxon>Bacteria</taxon>
        <taxon>Bacillati</taxon>
        <taxon>Cyanobacteriota</taxon>
        <taxon>Cyanophyceae</taxon>
        <taxon>Leptolyngbyales</taxon>
        <taxon>Leptolyngbyaceae</taxon>
        <taxon>Phormidesmis</taxon>
    </lineage>
</organism>
<dbReference type="CDD" id="cd18687">
    <property type="entry name" value="PIN_VapC-like"/>
    <property type="match status" value="1"/>
</dbReference>
<dbReference type="Pfam" id="PF01850">
    <property type="entry name" value="PIN"/>
    <property type="match status" value="1"/>
</dbReference>
<sequence>MVIRSLRVYADTSVFGGVFDEEFDTASQTFFQQVQAGQFQLITPPIVQAEIESAPEKVRLFFDQMLAIAELIDVSEQALQLRKAYLDAGIVTPKSATDALHVALATVAGCALIVSWNFKHIVRFDKVPLYRAVNTLNGYAEIGIYSPLEVISNEEE</sequence>
<protein>
    <submittedName>
        <fullName evidence="2">PIN domain-containing protein</fullName>
    </submittedName>
</protein>
<evidence type="ECO:0000313" key="3">
    <source>
        <dbReference type="Proteomes" id="UP000238634"/>
    </source>
</evidence>
<accession>A0A2T1DN73</accession>
<keyword evidence="3" id="KW-1185">Reference proteome</keyword>
<evidence type="ECO:0000313" key="2">
    <source>
        <dbReference type="EMBL" id="PSB21905.1"/>
    </source>
</evidence>
<proteinExistence type="predicted"/>
<comment type="caution">
    <text evidence="2">The sequence shown here is derived from an EMBL/GenBank/DDBJ whole genome shotgun (WGS) entry which is preliminary data.</text>
</comment>